<gene>
    <name evidence="1" type="ORF">CRG98_003305</name>
</gene>
<comment type="caution">
    <text evidence="1">The sequence shown here is derived from an EMBL/GenBank/DDBJ whole genome shotgun (WGS) entry which is preliminary data.</text>
</comment>
<dbReference type="EMBL" id="PGOL01000124">
    <property type="protein sequence ID" value="PKI76299.1"/>
    <property type="molecule type" value="Genomic_DNA"/>
</dbReference>
<sequence length="127" mass="14822">MEIDIRRRPRNPRMWLSQCFPSILMCSETIVISVCQKRVPKACREEFVTVETSLGRSACFQVPFTCPRIGHPGSPFRKASTNVQECPGLSRRLLKCTWRCHWSFWYQEGFLESHIGCLLTLRRSIDE</sequence>
<organism evidence="1 2">
    <name type="scientific">Punica granatum</name>
    <name type="common">Pomegranate</name>
    <dbReference type="NCBI Taxonomy" id="22663"/>
    <lineage>
        <taxon>Eukaryota</taxon>
        <taxon>Viridiplantae</taxon>
        <taxon>Streptophyta</taxon>
        <taxon>Embryophyta</taxon>
        <taxon>Tracheophyta</taxon>
        <taxon>Spermatophyta</taxon>
        <taxon>Magnoliopsida</taxon>
        <taxon>eudicotyledons</taxon>
        <taxon>Gunneridae</taxon>
        <taxon>Pentapetalae</taxon>
        <taxon>rosids</taxon>
        <taxon>malvids</taxon>
        <taxon>Myrtales</taxon>
        <taxon>Lythraceae</taxon>
        <taxon>Punica</taxon>
    </lineage>
</organism>
<dbReference type="AlphaFoldDB" id="A0A2I0L6G2"/>
<evidence type="ECO:0000313" key="1">
    <source>
        <dbReference type="EMBL" id="PKI76299.1"/>
    </source>
</evidence>
<name>A0A2I0L6G2_PUNGR</name>
<reference evidence="1 2" key="1">
    <citation type="submission" date="2017-11" db="EMBL/GenBank/DDBJ databases">
        <title>De-novo sequencing of pomegranate (Punica granatum L.) genome.</title>
        <authorList>
            <person name="Akparov Z."/>
            <person name="Amiraslanov A."/>
            <person name="Hajiyeva S."/>
            <person name="Abbasov M."/>
            <person name="Kaur K."/>
            <person name="Hamwieh A."/>
            <person name="Solovyev V."/>
            <person name="Salamov A."/>
            <person name="Braich B."/>
            <person name="Kosarev P."/>
            <person name="Mahmoud A."/>
            <person name="Hajiyev E."/>
            <person name="Babayeva S."/>
            <person name="Izzatullayeva V."/>
            <person name="Mammadov A."/>
            <person name="Mammadov A."/>
            <person name="Sharifova S."/>
            <person name="Ojaghi J."/>
            <person name="Eynullazada K."/>
            <person name="Bayramov B."/>
            <person name="Abdulazimova A."/>
            <person name="Shahmuradov I."/>
        </authorList>
    </citation>
    <scope>NUCLEOTIDE SEQUENCE [LARGE SCALE GENOMIC DNA]</scope>
    <source>
        <strain evidence="2">cv. AG2017</strain>
        <tissue evidence="1">Leaf</tissue>
    </source>
</reference>
<keyword evidence="2" id="KW-1185">Reference proteome</keyword>
<proteinExistence type="predicted"/>
<dbReference type="Proteomes" id="UP000233551">
    <property type="component" value="Unassembled WGS sequence"/>
</dbReference>
<accession>A0A2I0L6G2</accession>
<protein>
    <submittedName>
        <fullName evidence="1">Uncharacterized protein</fullName>
    </submittedName>
</protein>
<evidence type="ECO:0000313" key="2">
    <source>
        <dbReference type="Proteomes" id="UP000233551"/>
    </source>
</evidence>